<protein>
    <recommendedName>
        <fullName evidence="4 9">peptidylprolyl isomerase</fullName>
        <ecNumber evidence="4 9">5.2.1.8</ecNumber>
    </recommendedName>
</protein>
<dbReference type="OrthoDB" id="1902587at2759"/>
<dbReference type="AlphaFoldDB" id="A0A1S3ZAS0"/>
<dbReference type="GeneID" id="107784777"/>
<keyword evidence="10" id="KW-1133">Transmembrane helix</keyword>
<keyword evidence="5" id="KW-0732">Signal</keyword>
<keyword evidence="10" id="KW-0472">Membrane</keyword>
<evidence type="ECO:0000256" key="7">
    <source>
        <dbReference type="ARBA" id="ARBA00023110"/>
    </source>
</evidence>
<keyword evidence="7 9" id="KW-0697">Rotamase</keyword>
<dbReference type="PANTHER" id="PTHR45779:SF6">
    <property type="entry name" value="PEPTIDYL-PROLYL CIS-TRANS ISOMERASE FKBP15-1"/>
    <property type="match status" value="1"/>
</dbReference>
<dbReference type="STRING" id="4097.A0A1S3ZAS0"/>
<dbReference type="PANTHER" id="PTHR45779">
    <property type="entry name" value="PEPTIDYLPROLYL ISOMERASE"/>
    <property type="match status" value="1"/>
</dbReference>
<feature type="domain" description="PPIase FKBP-type" evidence="11">
    <location>
        <begin position="101"/>
        <end position="189"/>
    </location>
</feature>
<evidence type="ECO:0000313" key="13">
    <source>
        <dbReference type="RefSeq" id="XP_016461444.1"/>
    </source>
</evidence>
<evidence type="ECO:0000256" key="5">
    <source>
        <dbReference type="ARBA" id="ARBA00022729"/>
    </source>
</evidence>
<dbReference type="InterPro" id="IPR044609">
    <property type="entry name" value="FKBP2/11"/>
</dbReference>
<accession>A0A1S3ZAS0</accession>
<dbReference type="SUPFAM" id="SSF54534">
    <property type="entry name" value="FKBP-like"/>
    <property type="match status" value="1"/>
</dbReference>
<organism evidence="12 13">
    <name type="scientific">Nicotiana tabacum</name>
    <name type="common">Common tobacco</name>
    <dbReference type="NCBI Taxonomy" id="4097"/>
    <lineage>
        <taxon>Eukaryota</taxon>
        <taxon>Viridiplantae</taxon>
        <taxon>Streptophyta</taxon>
        <taxon>Embryophyta</taxon>
        <taxon>Tracheophyta</taxon>
        <taxon>Spermatophyta</taxon>
        <taxon>Magnoliopsida</taxon>
        <taxon>eudicotyledons</taxon>
        <taxon>Gunneridae</taxon>
        <taxon>Pentapetalae</taxon>
        <taxon>asterids</taxon>
        <taxon>lamiids</taxon>
        <taxon>Solanales</taxon>
        <taxon>Solanaceae</taxon>
        <taxon>Nicotianoideae</taxon>
        <taxon>Nicotianeae</taxon>
        <taxon>Nicotiana</taxon>
    </lineage>
</organism>
<keyword evidence="10" id="KW-0812">Transmembrane</keyword>
<dbReference type="GO" id="GO:0005783">
    <property type="term" value="C:endoplasmic reticulum"/>
    <property type="evidence" value="ECO:0000318"/>
    <property type="project" value="GO_Central"/>
</dbReference>
<dbReference type="EC" id="5.2.1.8" evidence="4 9"/>
<evidence type="ECO:0000256" key="2">
    <source>
        <dbReference type="ARBA" id="ARBA00002388"/>
    </source>
</evidence>
<feature type="transmembrane region" description="Helical" evidence="10">
    <location>
        <begin position="56"/>
        <end position="74"/>
    </location>
</feature>
<comment type="function">
    <text evidence="2">PPIases accelerate the folding of proteins. It catalyzes the cis-trans isomerization of proline imidic peptide bonds in oligopeptides.</text>
</comment>
<comment type="subcellular location">
    <subcellularLocation>
        <location evidence="3">Endoplasmic reticulum lumen</location>
    </subcellularLocation>
</comment>
<dbReference type="OMA" id="VENNDWF"/>
<evidence type="ECO:0000256" key="10">
    <source>
        <dbReference type="SAM" id="Phobius"/>
    </source>
</evidence>
<dbReference type="GO" id="GO:0005788">
    <property type="term" value="C:endoplasmic reticulum lumen"/>
    <property type="evidence" value="ECO:0007669"/>
    <property type="project" value="UniProtKB-SubCell"/>
</dbReference>
<gene>
    <name evidence="13" type="primary">LOC107784777</name>
</gene>
<dbReference type="PROSITE" id="PS50059">
    <property type="entry name" value="FKBP_PPIASE"/>
    <property type="match status" value="1"/>
</dbReference>
<dbReference type="Proteomes" id="UP000790787">
    <property type="component" value="Chromosome 22"/>
</dbReference>
<dbReference type="KEGG" id="nta:107784777"/>
<proteinExistence type="predicted"/>
<reference evidence="13" key="2">
    <citation type="submission" date="2025-08" db="UniProtKB">
        <authorList>
            <consortium name="RefSeq"/>
        </authorList>
    </citation>
    <scope>IDENTIFICATION</scope>
    <source>
        <tissue evidence="13">Leaf</tissue>
    </source>
</reference>
<dbReference type="SMR" id="A0A1S3ZAS0"/>
<dbReference type="GO" id="GO:0003755">
    <property type="term" value="F:peptidyl-prolyl cis-trans isomerase activity"/>
    <property type="evidence" value="ECO:0000318"/>
    <property type="project" value="GO_Central"/>
</dbReference>
<evidence type="ECO:0000313" key="12">
    <source>
        <dbReference type="Proteomes" id="UP000790787"/>
    </source>
</evidence>
<evidence type="ECO:0000256" key="8">
    <source>
        <dbReference type="ARBA" id="ARBA00023235"/>
    </source>
</evidence>
<evidence type="ECO:0000256" key="3">
    <source>
        <dbReference type="ARBA" id="ARBA00004319"/>
    </source>
</evidence>
<evidence type="ECO:0000256" key="9">
    <source>
        <dbReference type="PROSITE-ProRule" id="PRU00277"/>
    </source>
</evidence>
<dbReference type="Gene3D" id="3.10.50.40">
    <property type="match status" value="1"/>
</dbReference>
<dbReference type="FunFam" id="3.10.50.40:FF:000016">
    <property type="entry name" value="Peptidylprolyl isomerase"/>
    <property type="match status" value="1"/>
</dbReference>
<evidence type="ECO:0000256" key="4">
    <source>
        <dbReference type="ARBA" id="ARBA00013194"/>
    </source>
</evidence>
<evidence type="ECO:0000256" key="1">
    <source>
        <dbReference type="ARBA" id="ARBA00000971"/>
    </source>
</evidence>
<evidence type="ECO:0000256" key="6">
    <source>
        <dbReference type="ARBA" id="ARBA00022824"/>
    </source>
</evidence>
<keyword evidence="12" id="KW-1185">Reference proteome</keyword>
<keyword evidence="8 9" id="KW-0413">Isomerase</keyword>
<keyword evidence="6" id="KW-0256">Endoplasmic reticulum</keyword>
<comment type="catalytic activity">
    <reaction evidence="1 9">
        <text>[protein]-peptidylproline (omega=180) = [protein]-peptidylproline (omega=0)</text>
        <dbReference type="Rhea" id="RHEA:16237"/>
        <dbReference type="Rhea" id="RHEA-COMP:10747"/>
        <dbReference type="Rhea" id="RHEA-COMP:10748"/>
        <dbReference type="ChEBI" id="CHEBI:83833"/>
        <dbReference type="ChEBI" id="CHEBI:83834"/>
        <dbReference type="EC" id="5.2.1.8"/>
    </reaction>
</comment>
<dbReference type="RefSeq" id="XP_016461444.1">
    <property type="nucleotide sequence ID" value="XM_016605958.2"/>
</dbReference>
<dbReference type="RefSeq" id="XP_016461444.1">
    <property type="nucleotide sequence ID" value="XM_016605958.1"/>
</dbReference>
<dbReference type="InterPro" id="IPR046357">
    <property type="entry name" value="PPIase_dom_sf"/>
</dbReference>
<name>A0A1S3ZAS0_TOBAC</name>
<dbReference type="InterPro" id="IPR001179">
    <property type="entry name" value="PPIase_FKBP_dom"/>
</dbReference>
<evidence type="ECO:0000259" key="11">
    <source>
        <dbReference type="PROSITE" id="PS50059"/>
    </source>
</evidence>
<reference evidence="12" key="1">
    <citation type="journal article" date="2014" name="Nat. Commun.">
        <title>The tobacco genome sequence and its comparison with those of tomato and potato.</title>
        <authorList>
            <person name="Sierro N."/>
            <person name="Battey J.N."/>
            <person name="Ouadi S."/>
            <person name="Bakaher N."/>
            <person name="Bovet L."/>
            <person name="Willig A."/>
            <person name="Goepfert S."/>
            <person name="Peitsch M.C."/>
            <person name="Ivanov N.V."/>
        </authorList>
    </citation>
    <scope>NUCLEOTIDE SEQUENCE [LARGE SCALE GENOMIC DNA]</scope>
</reference>
<dbReference type="PaxDb" id="4097-A0A1S3ZAS0"/>
<sequence>MINDVENNDWFRGSFITLEIRGGYCGSAFIFSGRKVRTRGDSQCEETESTMKFSRAFNAASVLFVLLLITIVTAKKSGDVTELQIGVKFKPKSCELKAHKGDRVSVHYSGKLTDGTVFDSSYERNDPIEFELGSGQVIKGWDQGLLGMCVGEKRKLKIPAKLGYGESGSPPKIPGGATLVFDTELVAVNGKKSAADSEL</sequence>
<dbReference type="Pfam" id="PF00254">
    <property type="entry name" value="FKBP_C"/>
    <property type="match status" value="1"/>
</dbReference>